<feature type="compositionally biased region" description="Basic and acidic residues" evidence="1">
    <location>
        <begin position="1"/>
        <end position="19"/>
    </location>
</feature>
<evidence type="ECO:0000313" key="3">
    <source>
        <dbReference type="Proteomes" id="UP000636709"/>
    </source>
</evidence>
<organism evidence="2 3">
    <name type="scientific">Digitaria exilis</name>
    <dbReference type="NCBI Taxonomy" id="1010633"/>
    <lineage>
        <taxon>Eukaryota</taxon>
        <taxon>Viridiplantae</taxon>
        <taxon>Streptophyta</taxon>
        <taxon>Embryophyta</taxon>
        <taxon>Tracheophyta</taxon>
        <taxon>Spermatophyta</taxon>
        <taxon>Magnoliopsida</taxon>
        <taxon>Liliopsida</taxon>
        <taxon>Poales</taxon>
        <taxon>Poaceae</taxon>
        <taxon>PACMAD clade</taxon>
        <taxon>Panicoideae</taxon>
        <taxon>Panicodae</taxon>
        <taxon>Paniceae</taxon>
        <taxon>Anthephorinae</taxon>
        <taxon>Digitaria</taxon>
    </lineage>
</organism>
<protein>
    <recommendedName>
        <fullName evidence="4">DUF868 family protein</fullName>
    </recommendedName>
</protein>
<dbReference type="InterPro" id="IPR008586">
    <property type="entry name" value="DUF868_pln"/>
</dbReference>
<evidence type="ECO:0000313" key="2">
    <source>
        <dbReference type="EMBL" id="KAF8691419.1"/>
    </source>
</evidence>
<comment type="caution">
    <text evidence="2">The sequence shown here is derived from an EMBL/GenBank/DDBJ whole genome shotgun (WGS) entry which is preliminary data.</text>
</comment>
<keyword evidence="3" id="KW-1185">Reference proteome</keyword>
<name>A0A835EHK1_9POAL</name>
<gene>
    <name evidence="2" type="ORF">HU200_040558</name>
</gene>
<dbReference type="AlphaFoldDB" id="A0A835EHK1"/>
<proteinExistence type="predicted"/>
<dbReference type="PANTHER" id="PTHR31972">
    <property type="entry name" value="EXPRESSED PROTEIN"/>
    <property type="match status" value="1"/>
</dbReference>
<feature type="region of interest" description="Disordered" evidence="1">
    <location>
        <begin position="1"/>
        <end position="23"/>
    </location>
</feature>
<dbReference type="PANTHER" id="PTHR31972:SF2">
    <property type="entry name" value="DUF868 FAMILY PROTEIN (DUF868)"/>
    <property type="match status" value="1"/>
</dbReference>
<dbReference type="EMBL" id="JACEFO010001965">
    <property type="protein sequence ID" value="KAF8691419.1"/>
    <property type="molecule type" value="Genomic_DNA"/>
</dbReference>
<reference evidence="2" key="1">
    <citation type="submission" date="2020-07" db="EMBL/GenBank/DDBJ databases">
        <title>Genome sequence and genetic diversity analysis of an under-domesticated orphan crop, white fonio (Digitaria exilis).</title>
        <authorList>
            <person name="Bennetzen J.L."/>
            <person name="Chen S."/>
            <person name="Ma X."/>
            <person name="Wang X."/>
            <person name="Yssel A.E.J."/>
            <person name="Chaluvadi S.R."/>
            <person name="Johnson M."/>
            <person name="Gangashetty P."/>
            <person name="Hamidou F."/>
            <person name="Sanogo M.D."/>
            <person name="Zwaenepoel A."/>
            <person name="Wallace J."/>
            <person name="Van De Peer Y."/>
            <person name="Van Deynze A."/>
        </authorList>
    </citation>
    <scope>NUCLEOTIDE SEQUENCE</scope>
    <source>
        <tissue evidence="2">Leaves</tissue>
    </source>
</reference>
<dbReference type="Proteomes" id="UP000636709">
    <property type="component" value="Unassembled WGS sequence"/>
</dbReference>
<sequence>MHKRSKSCEPHSKMEEHHHVGCSGNGATSCDDSATAGRSSAPPSSAAAVAQCSTVSVFLAKISGAPRLVTAVWSKNLINQSFTISIDRPAADVEDEDEGPVTHKVELKPWPFWSKKGNKALDIAGAGRVDLFWDLRGAKFAASSSPEPAGGYYVAVVSNDEVVLLLGDGKKDAYKRTKSRPSLEDAVLVCRRESVFGRRSFAVRARLDARRSKEHHIVVECSPAVTGGAAVREPEMWVTVDGFVVVHVKNLQWKFRGNETVLVDQSPVQVIWDVHDWLFGGPVAQAAFVFKPGAPPEIEEDSGGNGIQSEGGTDFCFCLQAWRME</sequence>
<dbReference type="PROSITE" id="PS51257">
    <property type="entry name" value="PROKAR_LIPOPROTEIN"/>
    <property type="match status" value="1"/>
</dbReference>
<dbReference type="Pfam" id="PF05910">
    <property type="entry name" value="DUF868"/>
    <property type="match status" value="1"/>
</dbReference>
<dbReference type="OrthoDB" id="731074at2759"/>
<accession>A0A835EHK1</accession>
<evidence type="ECO:0008006" key="4">
    <source>
        <dbReference type="Google" id="ProtNLM"/>
    </source>
</evidence>
<evidence type="ECO:0000256" key="1">
    <source>
        <dbReference type="SAM" id="MobiDB-lite"/>
    </source>
</evidence>